<dbReference type="Gene3D" id="1.10.600.10">
    <property type="entry name" value="Farnesyl Diphosphate Synthase"/>
    <property type="match status" value="1"/>
</dbReference>
<dbReference type="EMBL" id="QLLL01000011">
    <property type="protein sequence ID" value="RAI98660.1"/>
    <property type="molecule type" value="Genomic_DNA"/>
</dbReference>
<dbReference type="SUPFAM" id="SSF48576">
    <property type="entry name" value="Terpenoid synthases"/>
    <property type="match status" value="1"/>
</dbReference>
<dbReference type="OrthoDB" id="1223397at2"/>
<evidence type="ECO:0000313" key="2">
    <source>
        <dbReference type="Proteomes" id="UP000249547"/>
    </source>
</evidence>
<organism evidence="1 2">
    <name type="scientific">Chitinophaga skermanii</name>
    <dbReference type="NCBI Taxonomy" id="331697"/>
    <lineage>
        <taxon>Bacteria</taxon>
        <taxon>Pseudomonadati</taxon>
        <taxon>Bacteroidota</taxon>
        <taxon>Chitinophagia</taxon>
        <taxon>Chitinophagales</taxon>
        <taxon>Chitinophagaceae</taxon>
        <taxon>Chitinophaga</taxon>
    </lineage>
</organism>
<dbReference type="Proteomes" id="UP000249547">
    <property type="component" value="Unassembled WGS sequence"/>
</dbReference>
<dbReference type="Pfam" id="PF19086">
    <property type="entry name" value="Terpene_syn_C_2"/>
    <property type="match status" value="1"/>
</dbReference>
<comment type="caution">
    <text evidence="1">The sequence shown here is derived from an EMBL/GenBank/DDBJ whole genome shotgun (WGS) entry which is preliminary data.</text>
</comment>
<evidence type="ECO:0000313" key="1">
    <source>
        <dbReference type="EMBL" id="RAI98660.1"/>
    </source>
</evidence>
<reference evidence="1 2" key="1">
    <citation type="submission" date="2018-06" db="EMBL/GenBank/DDBJ databases">
        <title>Genomic Encyclopedia of Archaeal and Bacterial Type Strains, Phase II (KMG-II): from individual species to whole genera.</title>
        <authorList>
            <person name="Goeker M."/>
        </authorList>
    </citation>
    <scope>NUCLEOTIDE SEQUENCE [LARGE SCALE GENOMIC DNA]</scope>
    <source>
        <strain evidence="1 2">DSM 23857</strain>
    </source>
</reference>
<proteinExistence type="predicted"/>
<dbReference type="RefSeq" id="WP_111600034.1">
    <property type="nucleotide sequence ID" value="NZ_QLLL01000011.1"/>
</dbReference>
<dbReference type="InterPro" id="IPR008949">
    <property type="entry name" value="Isoprenoid_synthase_dom_sf"/>
</dbReference>
<protein>
    <submittedName>
        <fullName evidence="1">Uncharacterized protein</fullName>
    </submittedName>
</protein>
<accession>A0A327Q2L0</accession>
<gene>
    <name evidence="1" type="ORF">LX64_04645</name>
</gene>
<sequence>MPTIQHNAAQLIRLYGQALQLEVDQQLAGYDFIDEQDRIRYHNMQIGQFIANTFPTACFERLLAFSRLYTWLILNNDLYSFYSPTQLMPVHQCYEHIISGEDGGSSFDELCQLLAKFYNEMQHFVTPAWINRFNYHLREYLAGIRWKAGLNNTSARPLFPHYLYHCEQASTAKLWIDFLEVAMENVLPQAVLQHSLFQRLITLSNRIMLIGLEINAIPGYVPRETWGLQALLQTQKQYSSPVAKQALVDLYLNDVREFQELTATANCFGEHNYLVQTYLQELALWLHLQTYAVD</sequence>
<name>A0A327Q2L0_9BACT</name>
<dbReference type="AlphaFoldDB" id="A0A327Q2L0"/>
<keyword evidence="2" id="KW-1185">Reference proteome</keyword>